<evidence type="ECO:0000313" key="5">
    <source>
        <dbReference type="Proteomes" id="UP000621500"/>
    </source>
</evidence>
<keyword evidence="2" id="KW-1133">Transmembrane helix</keyword>
<keyword evidence="2" id="KW-0472">Membrane</keyword>
<feature type="transmembrane region" description="Helical" evidence="2">
    <location>
        <begin position="395"/>
        <end position="412"/>
    </location>
</feature>
<feature type="transmembrane region" description="Helical" evidence="2">
    <location>
        <begin position="238"/>
        <end position="258"/>
    </location>
</feature>
<feature type="transmembrane region" description="Helical" evidence="2">
    <location>
        <begin position="78"/>
        <end position="98"/>
    </location>
</feature>
<feature type="transmembrane region" description="Helical" evidence="2">
    <location>
        <begin position="424"/>
        <end position="441"/>
    </location>
</feature>
<feature type="domain" description="Acyltransferase 3" evidence="3">
    <location>
        <begin position="34"/>
        <end position="368"/>
    </location>
</feature>
<accession>A0ABQ4F4M2</accession>
<dbReference type="RefSeq" id="WP_203863069.1">
    <property type="nucleotide sequence ID" value="NZ_BAAAZQ010000055.1"/>
</dbReference>
<feature type="transmembrane region" description="Helical" evidence="2">
    <location>
        <begin position="278"/>
        <end position="296"/>
    </location>
</feature>
<dbReference type="EMBL" id="BONX01000091">
    <property type="protein sequence ID" value="GIH01858.1"/>
    <property type="molecule type" value="Genomic_DNA"/>
</dbReference>
<dbReference type="Proteomes" id="UP000621500">
    <property type="component" value="Unassembled WGS sequence"/>
</dbReference>
<feature type="transmembrane region" description="Helical" evidence="2">
    <location>
        <begin position="36"/>
        <end position="58"/>
    </location>
</feature>
<feature type="transmembrane region" description="Helical" evidence="2">
    <location>
        <begin position="317"/>
        <end position="337"/>
    </location>
</feature>
<evidence type="ECO:0000256" key="2">
    <source>
        <dbReference type="SAM" id="Phobius"/>
    </source>
</evidence>
<gene>
    <name evidence="4" type="ORF">Pma05_84300</name>
</gene>
<evidence type="ECO:0000259" key="3">
    <source>
        <dbReference type="Pfam" id="PF01757"/>
    </source>
</evidence>
<feature type="region of interest" description="Disordered" evidence="1">
    <location>
        <begin position="1"/>
        <end position="29"/>
    </location>
</feature>
<protein>
    <recommendedName>
        <fullName evidence="3">Acyltransferase 3 domain-containing protein</fullName>
    </recommendedName>
</protein>
<feature type="transmembrane region" description="Helical" evidence="2">
    <location>
        <begin position="157"/>
        <end position="175"/>
    </location>
</feature>
<reference evidence="4 5" key="1">
    <citation type="submission" date="2021-01" db="EMBL/GenBank/DDBJ databases">
        <title>Whole genome shotgun sequence of Plantactinospora mayteni NBRC 109088.</title>
        <authorList>
            <person name="Komaki H."/>
            <person name="Tamura T."/>
        </authorList>
    </citation>
    <scope>NUCLEOTIDE SEQUENCE [LARGE SCALE GENOMIC DNA]</scope>
    <source>
        <strain evidence="4 5">NBRC 109088</strain>
    </source>
</reference>
<evidence type="ECO:0000256" key="1">
    <source>
        <dbReference type="SAM" id="MobiDB-lite"/>
    </source>
</evidence>
<comment type="caution">
    <text evidence="4">The sequence shown here is derived from an EMBL/GenBank/DDBJ whole genome shotgun (WGS) entry which is preliminary data.</text>
</comment>
<keyword evidence="2" id="KW-0812">Transmembrane</keyword>
<organism evidence="4 5">
    <name type="scientific">Plantactinospora mayteni</name>
    <dbReference type="NCBI Taxonomy" id="566021"/>
    <lineage>
        <taxon>Bacteria</taxon>
        <taxon>Bacillati</taxon>
        <taxon>Actinomycetota</taxon>
        <taxon>Actinomycetes</taxon>
        <taxon>Micromonosporales</taxon>
        <taxon>Micromonosporaceae</taxon>
        <taxon>Plantactinospora</taxon>
    </lineage>
</organism>
<proteinExistence type="predicted"/>
<keyword evidence="5" id="KW-1185">Reference proteome</keyword>
<dbReference type="InterPro" id="IPR002656">
    <property type="entry name" value="Acyl_transf_3_dom"/>
</dbReference>
<name>A0ABQ4F4M2_9ACTN</name>
<feature type="transmembrane region" description="Helical" evidence="2">
    <location>
        <begin position="182"/>
        <end position="200"/>
    </location>
</feature>
<sequence length="459" mass="48075">MSVAARPPVRGTAPGQADPPDRSAPGHPERDRVIDLLRVGSVGIVVLMHWVTPLIVLTGGQVRVEILPTGPVTWVASWFIQVMPVIFLAGGVANTAVVRTMRDRGQPYSGYLVSRARRLVLPVAVLVGVVGVVSTALAGLGAPGLGVAVSLGTAKPLWFVAVYLLVVALAPGLVAAQRRFGLAVPAAFAAAAVTVDLLRFNGVAEVAPLNLGFVWLFAHQLGVAYALGTLRAARPRTLLALVLGAGATCLLMVTVGPYPPAMIGLRDVPVSNLAPPTAALVVLAVAQFAVITWLGRRFGPVLATPAWVRRLELANRPVMTVYLWHLPAMILLIGVGLAAPEVLLPPAGVEWWATRPLWLVGCVLLLAFLVRVFHRVEAAPALRLPFAVPAGARPVMAVTGVGLAMVAVDQIWRHGMLLFGPEATASGPAVLSLWLAVVLLGRPSAPSDARSVGGIDGRF</sequence>
<feature type="transmembrane region" description="Helical" evidence="2">
    <location>
        <begin position="119"/>
        <end position="145"/>
    </location>
</feature>
<feature type="transmembrane region" description="Helical" evidence="2">
    <location>
        <begin position="206"/>
        <end position="226"/>
    </location>
</feature>
<feature type="transmembrane region" description="Helical" evidence="2">
    <location>
        <begin position="357"/>
        <end position="374"/>
    </location>
</feature>
<evidence type="ECO:0000313" key="4">
    <source>
        <dbReference type="EMBL" id="GIH01858.1"/>
    </source>
</evidence>
<dbReference type="Pfam" id="PF01757">
    <property type="entry name" value="Acyl_transf_3"/>
    <property type="match status" value="1"/>
</dbReference>